<dbReference type="SUPFAM" id="SSF103473">
    <property type="entry name" value="MFS general substrate transporter"/>
    <property type="match status" value="1"/>
</dbReference>
<keyword evidence="4 6" id="KW-1133">Transmembrane helix</keyword>
<dbReference type="HOGENOM" id="CLU_665569_0_0_6"/>
<protein>
    <recommendedName>
        <fullName evidence="9">Major facilitator superfamily (MFS) profile domain-containing protein</fullName>
    </recommendedName>
</protein>
<evidence type="ECO:0000256" key="3">
    <source>
        <dbReference type="ARBA" id="ARBA00022692"/>
    </source>
</evidence>
<feature type="transmembrane region" description="Helical" evidence="6">
    <location>
        <begin position="168"/>
        <end position="191"/>
    </location>
</feature>
<dbReference type="Proteomes" id="UP000028511">
    <property type="component" value="Unassembled WGS sequence"/>
</dbReference>
<organism evidence="7 8">
    <name type="scientific">Xenorhabdus bovienii str. puntauvense</name>
    <dbReference type="NCBI Taxonomy" id="1398201"/>
    <lineage>
        <taxon>Bacteria</taxon>
        <taxon>Pseudomonadati</taxon>
        <taxon>Pseudomonadota</taxon>
        <taxon>Gammaproteobacteria</taxon>
        <taxon>Enterobacterales</taxon>
        <taxon>Morganellaceae</taxon>
        <taxon>Xenorhabdus</taxon>
    </lineage>
</organism>
<dbReference type="GO" id="GO:0022857">
    <property type="term" value="F:transmembrane transporter activity"/>
    <property type="evidence" value="ECO:0007669"/>
    <property type="project" value="InterPro"/>
</dbReference>
<evidence type="ECO:0000313" key="7">
    <source>
        <dbReference type="EMBL" id="CDG96371.1"/>
    </source>
</evidence>
<feature type="transmembrane region" description="Helical" evidence="6">
    <location>
        <begin position="76"/>
        <end position="95"/>
    </location>
</feature>
<feature type="transmembrane region" description="Helical" evidence="6">
    <location>
        <begin position="366"/>
        <end position="384"/>
    </location>
</feature>
<evidence type="ECO:0008006" key="9">
    <source>
        <dbReference type="Google" id="ProtNLM"/>
    </source>
</evidence>
<reference evidence="7" key="1">
    <citation type="submission" date="2013-07" db="EMBL/GenBank/DDBJ databases">
        <title>Sub-species coevolution in mutualistic symbiosis.</title>
        <authorList>
            <person name="Murfin K."/>
            <person name="Klassen J."/>
            <person name="Lee M."/>
            <person name="Forst S."/>
            <person name="Stock P."/>
            <person name="Goodrich-Blair H."/>
        </authorList>
    </citation>
    <scope>NUCLEOTIDE SEQUENCE [LARGE SCALE GENOMIC DNA]</scope>
    <source>
        <strain evidence="7">Puntauvense</strain>
    </source>
</reference>
<evidence type="ECO:0000256" key="2">
    <source>
        <dbReference type="ARBA" id="ARBA00022475"/>
    </source>
</evidence>
<feature type="transmembrane region" description="Helical" evidence="6">
    <location>
        <begin position="277"/>
        <end position="295"/>
    </location>
</feature>
<dbReference type="PANTHER" id="PTHR23513:SF6">
    <property type="entry name" value="MAJOR FACILITATOR SUPERFAMILY ASSOCIATED DOMAIN-CONTAINING PROTEIN"/>
    <property type="match status" value="1"/>
</dbReference>
<dbReference type="RefSeq" id="WP_051863001.1">
    <property type="nucleotide sequence ID" value="NZ_CAWLWN010000184.1"/>
</dbReference>
<dbReference type="PANTHER" id="PTHR23513">
    <property type="entry name" value="INTEGRAL MEMBRANE EFFLUX PROTEIN-RELATED"/>
    <property type="match status" value="1"/>
</dbReference>
<feature type="transmembrane region" description="Helical" evidence="6">
    <location>
        <begin position="142"/>
        <end position="162"/>
    </location>
</feature>
<evidence type="ECO:0000256" key="5">
    <source>
        <dbReference type="ARBA" id="ARBA00023136"/>
    </source>
</evidence>
<dbReference type="InterPro" id="IPR011701">
    <property type="entry name" value="MFS"/>
</dbReference>
<feature type="transmembrane region" description="Helical" evidence="6">
    <location>
        <begin position="49"/>
        <end position="69"/>
    </location>
</feature>
<dbReference type="EMBL" id="CBSW010000121">
    <property type="protein sequence ID" value="CDG96371.1"/>
    <property type="molecule type" value="Genomic_DNA"/>
</dbReference>
<accession>A0A077N2I7</accession>
<dbReference type="Pfam" id="PF07690">
    <property type="entry name" value="MFS_1"/>
    <property type="match status" value="1"/>
</dbReference>
<evidence type="ECO:0000313" key="8">
    <source>
        <dbReference type="Proteomes" id="UP000028511"/>
    </source>
</evidence>
<dbReference type="InterPro" id="IPR036259">
    <property type="entry name" value="MFS_trans_sf"/>
</dbReference>
<dbReference type="GO" id="GO:0005886">
    <property type="term" value="C:plasma membrane"/>
    <property type="evidence" value="ECO:0007669"/>
    <property type="project" value="UniProtKB-SubCell"/>
</dbReference>
<feature type="transmembrane region" description="Helical" evidence="6">
    <location>
        <begin position="101"/>
        <end position="121"/>
    </location>
</feature>
<keyword evidence="5 6" id="KW-0472">Membrane</keyword>
<comment type="subcellular location">
    <subcellularLocation>
        <location evidence="1">Cell membrane</location>
        <topology evidence="1">Multi-pass membrane protein</topology>
    </subcellularLocation>
</comment>
<dbReference type="Gene3D" id="1.20.1250.20">
    <property type="entry name" value="MFS general substrate transporter like domains"/>
    <property type="match status" value="1"/>
</dbReference>
<comment type="caution">
    <text evidence="7">The sequence shown here is derived from an EMBL/GenBank/DDBJ whole genome shotgun (WGS) entry which is preliminary data.</text>
</comment>
<feature type="transmembrane region" description="Helical" evidence="6">
    <location>
        <begin position="301"/>
        <end position="319"/>
    </location>
</feature>
<feature type="transmembrane region" description="Helical" evidence="6">
    <location>
        <begin position="253"/>
        <end position="270"/>
    </location>
</feature>
<feature type="transmembrane region" description="Helical" evidence="6">
    <location>
        <begin position="340"/>
        <end position="360"/>
    </location>
</feature>
<keyword evidence="2" id="KW-1003">Cell membrane</keyword>
<evidence type="ECO:0000256" key="1">
    <source>
        <dbReference type="ARBA" id="ARBA00004651"/>
    </source>
</evidence>
<name>A0A077N2I7_XENBV</name>
<proteinExistence type="predicted"/>
<evidence type="ECO:0000256" key="4">
    <source>
        <dbReference type="ARBA" id="ARBA00022989"/>
    </source>
</evidence>
<evidence type="ECO:0000256" key="6">
    <source>
        <dbReference type="SAM" id="Phobius"/>
    </source>
</evidence>
<feature type="transmembrane region" description="Helical" evidence="6">
    <location>
        <begin position="212"/>
        <end position="233"/>
    </location>
</feature>
<dbReference type="AlphaFoldDB" id="A0A077N2I7"/>
<gene>
    <name evidence="7" type="ORF">XBP1_2070027</name>
</gene>
<feature type="transmembrane region" description="Helical" evidence="6">
    <location>
        <begin position="12"/>
        <end position="37"/>
    </location>
</feature>
<keyword evidence="3 6" id="KW-0812">Transmembrane</keyword>
<sequence>MNLMKKYSVTNFVIYQVSDVLFTISIKTIGMLFTWIMLNQLGLVVELGYFLFISWALQVITLLAFGLYGDKFSTKFYLISFCILSLLIISSLYFIESKNYFYWGIFFIVTSLFSILTQPIGNSIISRILHNTNTDLAFRARGLVSSLNVVSGPAISGILISYLAYGHILVIVFCSVVISFLGFLWVSMMPSEKKADTSKVSLKILKNNPTELRLGAISGVFNFVIVPLVSYFIPFLIINTMKLGAFDLGVAEFFFGAGMFLGSSVLVKFFNQMLGKGYASLTGTILVSLGIFGVSISQSNIHINISMLIAGIGVVIYNINTTSIRMTATPSSQRHSMESVFLSLCIIPIPLGMLFSTYSIQFLSVNSILLGMSLILLFCSILIIKTPNFMHLCKMSSESLDGYYEKLYPRSVG</sequence>